<feature type="domain" description="Sporulation regulator WhiA C-terminal" evidence="5">
    <location>
        <begin position="223"/>
        <end position="303"/>
    </location>
</feature>
<organism evidence="8 9">
    <name type="scientific">Corynebacterium uropygiale</name>
    <dbReference type="NCBI Taxonomy" id="1775911"/>
    <lineage>
        <taxon>Bacteria</taxon>
        <taxon>Bacillati</taxon>
        <taxon>Actinomycetota</taxon>
        <taxon>Actinomycetes</taxon>
        <taxon>Mycobacteriales</taxon>
        <taxon>Corynebacteriaceae</taxon>
        <taxon>Corynebacterium</taxon>
    </lineage>
</organism>
<dbReference type="InterPro" id="IPR003802">
    <property type="entry name" value="Sporulation_regulator_WhiA"/>
</dbReference>
<accession>A0A9X1QPT5</accession>
<dbReference type="Gene3D" id="3.10.28.10">
    <property type="entry name" value="Homing endonucleases"/>
    <property type="match status" value="1"/>
</dbReference>
<dbReference type="HAMAP" id="MF_01420">
    <property type="entry name" value="HTH_type_WhiA"/>
    <property type="match status" value="1"/>
</dbReference>
<dbReference type="RefSeq" id="WP_236118376.1">
    <property type="nucleotide sequence ID" value="NZ_JAKGSI010000002.1"/>
</dbReference>
<dbReference type="GO" id="GO:0051301">
    <property type="term" value="P:cell division"/>
    <property type="evidence" value="ECO:0007669"/>
    <property type="project" value="UniProtKB-UniRule"/>
</dbReference>
<dbReference type="InterPro" id="IPR023054">
    <property type="entry name" value="Sporulation_regulator_WhiA_C"/>
</dbReference>
<sequence>MTLTTQVIDELVKVRPPQQSARAAEIAALIRFAGSVDVVQGAVEVSAEFSRAAAAERLVSLIRDFLDIPCALRGLPGHSHERRDPAYRVEVSDRSTELVRKLGLVTRAGHRVIGLPPQVISGDIVDIEAAWRGAFIASGTLVEPGRSTSIEVNAPCMEAGLALVGCARRLGMSAKPRESRGIDKVLVKEPDAIGALLSRMGAHVTRMVWEEKLRSRESHNQARLTNFDDANLRRSARAAEVAAARVTRALDILGEDVPEHLAEAGYLRIQHQDASLEELGRLSDPQLTKDAVAGRIRRLLSMADRHAADMGIPDTRAAVPRD</sequence>
<evidence type="ECO:0000256" key="4">
    <source>
        <dbReference type="HAMAP-Rule" id="MF_01420"/>
    </source>
</evidence>
<feature type="domain" description="Sporulation transcription regulator WhiA N-terminal" evidence="6">
    <location>
        <begin position="20"/>
        <end position="105"/>
    </location>
</feature>
<dbReference type="Pfam" id="PF02650">
    <property type="entry name" value="HTH_WhiA"/>
    <property type="match status" value="1"/>
</dbReference>
<evidence type="ECO:0000256" key="1">
    <source>
        <dbReference type="ARBA" id="ARBA00022618"/>
    </source>
</evidence>
<evidence type="ECO:0000259" key="7">
    <source>
        <dbReference type="Pfam" id="PF14527"/>
    </source>
</evidence>
<comment type="similarity">
    <text evidence="4">Belongs to the WhiA family.</text>
</comment>
<feature type="domain" description="WhiA LAGLIDADG-like" evidence="7">
    <location>
        <begin position="128"/>
        <end position="217"/>
    </location>
</feature>
<dbReference type="Proteomes" id="UP001139336">
    <property type="component" value="Unassembled WGS sequence"/>
</dbReference>
<dbReference type="AlphaFoldDB" id="A0A9X1QPT5"/>
<dbReference type="InterPro" id="IPR027434">
    <property type="entry name" value="Homing_endonucl"/>
</dbReference>
<dbReference type="NCBIfam" id="TIGR00647">
    <property type="entry name" value="DNA_bind_WhiA"/>
    <property type="match status" value="1"/>
</dbReference>
<dbReference type="PANTHER" id="PTHR37307:SF1">
    <property type="entry name" value="CELL DIVISION PROTEIN WHIA-RELATED"/>
    <property type="match status" value="1"/>
</dbReference>
<comment type="caution">
    <text evidence="8">The sequence shown here is derived from an EMBL/GenBank/DDBJ whole genome shotgun (WGS) entry which is preliminary data.</text>
</comment>
<evidence type="ECO:0000313" key="9">
    <source>
        <dbReference type="Proteomes" id="UP001139336"/>
    </source>
</evidence>
<dbReference type="GO" id="GO:0003677">
    <property type="term" value="F:DNA binding"/>
    <property type="evidence" value="ECO:0007669"/>
    <property type="project" value="UniProtKB-UniRule"/>
</dbReference>
<dbReference type="Pfam" id="PF10298">
    <property type="entry name" value="WhiA_N"/>
    <property type="match status" value="1"/>
</dbReference>
<keyword evidence="3 4" id="KW-0131">Cell cycle</keyword>
<keyword evidence="2 4" id="KW-0238">DNA-binding</keyword>
<name>A0A9X1QPT5_9CORY</name>
<evidence type="ECO:0000313" key="8">
    <source>
        <dbReference type="EMBL" id="MCF4006586.1"/>
    </source>
</evidence>
<dbReference type="Pfam" id="PF14527">
    <property type="entry name" value="LAGLIDADG_WhiA"/>
    <property type="match status" value="1"/>
</dbReference>
<evidence type="ECO:0000256" key="3">
    <source>
        <dbReference type="ARBA" id="ARBA00023306"/>
    </source>
</evidence>
<evidence type="ECO:0000259" key="6">
    <source>
        <dbReference type="Pfam" id="PF10298"/>
    </source>
</evidence>
<evidence type="ECO:0000256" key="2">
    <source>
        <dbReference type="ARBA" id="ARBA00023125"/>
    </source>
</evidence>
<keyword evidence="1 4" id="KW-0132">Cell division</keyword>
<comment type="function">
    <text evidence="4">Involved in cell division and chromosome segregation.</text>
</comment>
<reference evidence="8" key="1">
    <citation type="submission" date="2022-01" db="EMBL/GenBank/DDBJ databases">
        <title>Corynebacterium sp. nov isolated from isolated from the feces of the greater white-fronted geese (Anser albifrons) at Poyang Lake, PR China.</title>
        <authorList>
            <person name="Liu Q."/>
        </authorList>
    </citation>
    <scope>NUCLEOTIDE SEQUENCE</scope>
    <source>
        <strain evidence="8">JCM 32435</strain>
    </source>
</reference>
<dbReference type="GO" id="GO:0043937">
    <property type="term" value="P:regulation of sporulation"/>
    <property type="evidence" value="ECO:0007669"/>
    <property type="project" value="InterPro"/>
</dbReference>
<proteinExistence type="inferred from homology"/>
<dbReference type="InterPro" id="IPR018478">
    <property type="entry name" value="Sporu_reg_WhiA_N_dom"/>
</dbReference>
<evidence type="ECO:0000259" key="5">
    <source>
        <dbReference type="Pfam" id="PF02650"/>
    </source>
</evidence>
<keyword evidence="9" id="KW-1185">Reference proteome</keyword>
<gene>
    <name evidence="4 8" type="primary">whiA</name>
    <name evidence="8" type="ORF">L1O03_05255</name>
</gene>
<dbReference type="EMBL" id="JAKGSI010000002">
    <property type="protein sequence ID" value="MCF4006586.1"/>
    <property type="molecule type" value="Genomic_DNA"/>
</dbReference>
<dbReference type="PANTHER" id="PTHR37307">
    <property type="entry name" value="CELL DIVISION PROTEIN WHIA-RELATED"/>
    <property type="match status" value="1"/>
</dbReference>
<dbReference type="InterPro" id="IPR039518">
    <property type="entry name" value="WhiA_LAGLIDADG_dom"/>
</dbReference>
<protein>
    <recommendedName>
        <fullName evidence="4">Probable cell division protein WhiA</fullName>
    </recommendedName>
</protein>